<sequence>MTGRERPAGGGELRVSDRERERAAGLLADHYALGRLTDGELAERAGAVWAARTRTELDAPLADLPGRDRNDRPAVTMDTRLLVVLLCTAPPAAGVYWLICRRAARRQAARRRGGRPVT</sequence>
<feature type="domain" description="DUF1707" evidence="2">
    <location>
        <begin position="13"/>
        <end position="65"/>
    </location>
</feature>
<evidence type="ECO:0000313" key="4">
    <source>
        <dbReference type="Proteomes" id="UP000778578"/>
    </source>
</evidence>
<organism evidence="3 4">
    <name type="scientific">Actinacidiphila acidipaludis</name>
    <dbReference type="NCBI Taxonomy" id="2873382"/>
    <lineage>
        <taxon>Bacteria</taxon>
        <taxon>Bacillati</taxon>
        <taxon>Actinomycetota</taxon>
        <taxon>Actinomycetes</taxon>
        <taxon>Kitasatosporales</taxon>
        <taxon>Streptomycetaceae</taxon>
        <taxon>Actinacidiphila</taxon>
    </lineage>
</organism>
<dbReference type="Proteomes" id="UP000778578">
    <property type="component" value="Unassembled WGS sequence"/>
</dbReference>
<accession>A0ABS7QGG0</accession>
<keyword evidence="4" id="KW-1185">Reference proteome</keyword>
<evidence type="ECO:0000313" key="3">
    <source>
        <dbReference type="EMBL" id="MBY8882261.1"/>
    </source>
</evidence>
<evidence type="ECO:0000256" key="1">
    <source>
        <dbReference type="SAM" id="Phobius"/>
    </source>
</evidence>
<dbReference type="Pfam" id="PF08044">
    <property type="entry name" value="DUF1707"/>
    <property type="match status" value="1"/>
</dbReference>
<dbReference type="InterPro" id="IPR012551">
    <property type="entry name" value="DUF1707_SHOCT-like"/>
</dbReference>
<proteinExistence type="predicted"/>
<dbReference type="RefSeq" id="WP_222968479.1">
    <property type="nucleotide sequence ID" value="NZ_JAINZZ010000067.1"/>
</dbReference>
<keyword evidence="1" id="KW-0472">Membrane</keyword>
<keyword evidence="1" id="KW-0812">Transmembrane</keyword>
<dbReference type="EMBL" id="JAINZZ010000067">
    <property type="protein sequence ID" value="MBY8882261.1"/>
    <property type="molecule type" value="Genomic_DNA"/>
</dbReference>
<evidence type="ECO:0000259" key="2">
    <source>
        <dbReference type="Pfam" id="PF08044"/>
    </source>
</evidence>
<gene>
    <name evidence="3" type="ORF">K7862_32195</name>
</gene>
<reference evidence="3 4" key="1">
    <citation type="submission" date="2021-08" db="EMBL/GenBank/DDBJ databases">
        <title>WGS of actinomycetes from Thailand.</title>
        <authorList>
            <person name="Thawai C."/>
        </authorList>
    </citation>
    <scope>NUCLEOTIDE SEQUENCE [LARGE SCALE GENOMIC DNA]</scope>
    <source>
        <strain evidence="3 4">PLK6-54</strain>
    </source>
</reference>
<protein>
    <submittedName>
        <fullName evidence="3">DUF1707 domain-containing protein</fullName>
    </submittedName>
</protein>
<keyword evidence="1" id="KW-1133">Transmembrane helix</keyword>
<name>A0ABS7QGG0_9ACTN</name>
<feature type="transmembrane region" description="Helical" evidence="1">
    <location>
        <begin position="81"/>
        <end position="100"/>
    </location>
</feature>
<comment type="caution">
    <text evidence="3">The sequence shown here is derived from an EMBL/GenBank/DDBJ whole genome shotgun (WGS) entry which is preliminary data.</text>
</comment>